<dbReference type="Proteomes" id="UP000799439">
    <property type="component" value="Unassembled WGS sequence"/>
</dbReference>
<evidence type="ECO:0000313" key="4">
    <source>
        <dbReference type="EMBL" id="KAF2153131.1"/>
    </source>
</evidence>
<proteinExistence type="inferred from homology"/>
<keyword evidence="2" id="KW-0175">Coiled coil</keyword>
<keyword evidence="5" id="KW-1185">Reference proteome</keyword>
<evidence type="ECO:0008006" key="6">
    <source>
        <dbReference type="Google" id="ProtNLM"/>
    </source>
</evidence>
<feature type="region of interest" description="Disordered" evidence="3">
    <location>
        <begin position="439"/>
        <end position="486"/>
    </location>
</feature>
<feature type="region of interest" description="Disordered" evidence="3">
    <location>
        <begin position="1"/>
        <end position="65"/>
    </location>
</feature>
<comment type="caution">
    <text evidence="4">The sequence shown here is derived from an EMBL/GenBank/DDBJ whole genome shotgun (WGS) entry which is preliminary data.</text>
</comment>
<dbReference type="PANTHER" id="PTHR12832">
    <property type="entry name" value="TESTIS-SPECIFIC PROTEIN PBS13 T-COMPLEX 11"/>
    <property type="match status" value="1"/>
</dbReference>
<name>A0A9P4MMV8_9PEZI</name>
<dbReference type="EMBL" id="ML996085">
    <property type="protein sequence ID" value="KAF2153131.1"/>
    <property type="molecule type" value="Genomic_DNA"/>
</dbReference>
<sequence>MDSYDKADQIPEPPAHIAARFHRKSINRRKSSAASSRRNSLSSSHSHTSARSLRRSSSSQTHSIAQQLRRASILESRKARLADRAAHWEQVRLRAALVKATPRGNGTTSEERTLAAQLAREKYLAKVVAACAEEVARAKQKAQDIKAKKLEEEQKSRQDMEERLAEADKRRAEYQRNLYARRMRRSSSQEKKLAPVVEDTDTVAKTAAVEIDEDTAVRRIQRTWRTRRRKDLVEAWIDLNFTIEAMRRRSFEDVSTTIMNDSVIATAIKMLALFDLLKVTDTTASTEARSFLSAYLMLSHADAVFGKTGAQENDLSSKAQELVLLFENAVFRLAPWNRFYPSSTQLQELSQVHSTYSAAFAAWKARDSSTIIDTMIASFVELDAIWQTVKDDTLGNVADDFKEGIRDNQVILLSRIRKLAGPDRADVLIKKAIRESRRRRGKRRTAAEVRPRVADSSTDNTEVVSSNSNALDEVRQLSSENTEQRTLSGPQSFAALFSPIPSNRVITHELAVNKDYRIPTAQQSELRDQLNRSLCDGMREGIENGEIATWTTAMAECIRGKLLGILKPGNSMHTIISEALDSDLVYRQCSQGMFSYSKFFEFMASILPKLCAPFRDDQVKELVEELQSSVEDTAQMIEKLFRLLHFMDLLSLDYSNFLLMNAAPVLIRESAGYEQRMFASDLESGTITLTNTKRWWRNAAVNALTEADRRDPEQIRLPIDRPTPTKIHTRALIDLATSPTLIDGSSWPETLLLDRDRLLSTRRTYLNIVCIGASLLTAKNLLKRDVRAPWKPEAARLFDTLSRLPDTAKPSDTAATILTVLASGRPMPPASESFLQAAVNRFTTQTAGAMARLTDPVLKILAQRLRAHLLLRCTVSTSQERVRAASAASESLAGAGLPEFVAHVGELVDVLGRVASVDWAGHGVWYERIAEEVRDAGDGA</sequence>
<gene>
    <name evidence="4" type="ORF">K461DRAFT_224698</name>
</gene>
<organism evidence="4 5">
    <name type="scientific">Myriangium duriaei CBS 260.36</name>
    <dbReference type="NCBI Taxonomy" id="1168546"/>
    <lineage>
        <taxon>Eukaryota</taxon>
        <taxon>Fungi</taxon>
        <taxon>Dikarya</taxon>
        <taxon>Ascomycota</taxon>
        <taxon>Pezizomycotina</taxon>
        <taxon>Dothideomycetes</taxon>
        <taxon>Dothideomycetidae</taxon>
        <taxon>Myriangiales</taxon>
        <taxon>Myriangiaceae</taxon>
        <taxon>Myriangium</taxon>
    </lineage>
</organism>
<feature type="coiled-coil region" evidence="2">
    <location>
        <begin position="128"/>
        <end position="177"/>
    </location>
</feature>
<feature type="compositionally biased region" description="Basic residues" evidence="3">
    <location>
        <begin position="19"/>
        <end position="31"/>
    </location>
</feature>
<dbReference type="Pfam" id="PF05794">
    <property type="entry name" value="Tcp11"/>
    <property type="match status" value="1"/>
</dbReference>
<protein>
    <recommendedName>
        <fullName evidence="6">Tcp11-domain-containing protein</fullName>
    </recommendedName>
</protein>
<evidence type="ECO:0000256" key="2">
    <source>
        <dbReference type="SAM" id="Coils"/>
    </source>
</evidence>
<evidence type="ECO:0000313" key="5">
    <source>
        <dbReference type="Proteomes" id="UP000799439"/>
    </source>
</evidence>
<feature type="compositionally biased region" description="Low complexity" evidence="3">
    <location>
        <begin position="32"/>
        <end position="65"/>
    </location>
</feature>
<dbReference type="GO" id="GO:0010737">
    <property type="term" value="P:protein kinase A signaling"/>
    <property type="evidence" value="ECO:0007669"/>
    <property type="project" value="TreeGrafter"/>
</dbReference>
<reference evidence="4" key="1">
    <citation type="journal article" date="2020" name="Stud. Mycol.">
        <title>101 Dothideomycetes genomes: a test case for predicting lifestyles and emergence of pathogens.</title>
        <authorList>
            <person name="Haridas S."/>
            <person name="Albert R."/>
            <person name="Binder M."/>
            <person name="Bloem J."/>
            <person name="Labutti K."/>
            <person name="Salamov A."/>
            <person name="Andreopoulos B."/>
            <person name="Baker S."/>
            <person name="Barry K."/>
            <person name="Bills G."/>
            <person name="Bluhm B."/>
            <person name="Cannon C."/>
            <person name="Castanera R."/>
            <person name="Culley D."/>
            <person name="Daum C."/>
            <person name="Ezra D."/>
            <person name="Gonzalez J."/>
            <person name="Henrissat B."/>
            <person name="Kuo A."/>
            <person name="Liang C."/>
            <person name="Lipzen A."/>
            <person name="Lutzoni F."/>
            <person name="Magnuson J."/>
            <person name="Mondo S."/>
            <person name="Nolan M."/>
            <person name="Ohm R."/>
            <person name="Pangilinan J."/>
            <person name="Park H.-J."/>
            <person name="Ramirez L."/>
            <person name="Alfaro M."/>
            <person name="Sun H."/>
            <person name="Tritt A."/>
            <person name="Yoshinaga Y."/>
            <person name="Zwiers L.-H."/>
            <person name="Turgeon B."/>
            <person name="Goodwin S."/>
            <person name="Spatafora J."/>
            <person name="Crous P."/>
            <person name="Grigoriev I."/>
        </authorList>
    </citation>
    <scope>NUCLEOTIDE SEQUENCE</scope>
    <source>
        <strain evidence="4">CBS 260.36</strain>
    </source>
</reference>
<dbReference type="PANTHER" id="PTHR12832:SF18">
    <property type="entry name" value="IQ CALMODULIN-BINDING MOTIF DOMAIN PROTEIN (AFU_ORTHOLOGUE AFUA_1G08920)"/>
    <property type="match status" value="1"/>
</dbReference>
<feature type="compositionally biased region" description="Polar residues" evidence="3">
    <location>
        <begin position="455"/>
        <end position="486"/>
    </location>
</feature>
<dbReference type="InterPro" id="IPR008862">
    <property type="entry name" value="Tcp11"/>
</dbReference>
<accession>A0A9P4MMV8</accession>
<evidence type="ECO:0000256" key="1">
    <source>
        <dbReference type="ARBA" id="ARBA00010954"/>
    </source>
</evidence>
<dbReference type="AlphaFoldDB" id="A0A9P4MMV8"/>
<dbReference type="OrthoDB" id="276323at2759"/>
<comment type="similarity">
    <text evidence="1">Belongs to the TCP11 family.</text>
</comment>
<evidence type="ECO:0000256" key="3">
    <source>
        <dbReference type="SAM" id="MobiDB-lite"/>
    </source>
</evidence>